<keyword evidence="2" id="KW-1185">Reference proteome</keyword>
<evidence type="ECO:0000313" key="1">
    <source>
        <dbReference type="EMBL" id="RKT74525.1"/>
    </source>
</evidence>
<name>A0A495XMV0_9PSEU</name>
<evidence type="ECO:0000313" key="2">
    <source>
        <dbReference type="Proteomes" id="UP000272729"/>
    </source>
</evidence>
<dbReference type="EMBL" id="RBXR01000001">
    <property type="protein sequence ID" value="RKT74525.1"/>
    <property type="molecule type" value="Genomic_DNA"/>
</dbReference>
<dbReference type="Proteomes" id="UP000272729">
    <property type="component" value="Unassembled WGS sequence"/>
</dbReference>
<organism evidence="1 2">
    <name type="scientific">Saccharothrix variisporea</name>
    <dbReference type="NCBI Taxonomy" id="543527"/>
    <lineage>
        <taxon>Bacteria</taxon>
        <taxon>Bacillati</taxon>
        <taxon>Actinomycetota</taxon>
        <taxon>Actinomycetes</taxon>
        <taxon>Pseudonocardiales</taxon>
        <taxon>Pseudonocardiaceae</taxon>
        <taxon>Saccharothrix</taxon>
    </lineage>
</organism>
<dbReference type="RefSeq" id="WP_246030098.1">
    <property type="nucleotide sequence ID" value="NZ_JBIUBA010000003.1"/>
</dbReference>
<reference evidence="1 2" key="1">
    <citation type="submission" date="2018-10" db="EMBL/GenBank/DDBJ databases">
        <title>Sequencing the genomes of 1000 actinobacteria strains.</title>
        <authorList>
            <person name="Klenk H.-P."/>
        </authorList>
    </citation>
    <scope>NUCLEOTIDE SEQUENCE [LARGE SCALE GENOMIC DNA]</scope>
    <source>
        <strain evidence="1 2">DSM 43911</strain>
    </source>
</reference>
<proteinExistence type="predicted"/>
<gene>
    <name evidence="1" type="ORF">DFJ66_7885</name>
</gene>
<comment type="caution">
    <text evidence="1">The sequence shown here is derived from an EMBL/GenBank/DDBJ whole genome shotgun (WGS) entry which is preliminary data.</text>
</comment>
<dbReference type="AlphaFoldDB" id="A0A495XMV0"/>
<protein>
    <submittedName>
        <fullName evidence="1">Uncharacterized protein</fullName>
    </submittedName>
</protein>
<sequence>MTTMRNPTADRYATLPDRALAAVLRAEDTAEEHHGLDPFERISCRLHRRWIHQCVHSPTHVVAITGHRWCRDCECPASISVDELLGDVVIRCTGCLRVPTTAATRQLVRACRASLAAATA</sequence>
<accession>A0A495XMV0</accession>